<dbReference type="STRING" id="41875.K8F2E8"/>
<reference evidence="6 7" key="1">
    <citation type="submission" date="2011-10" db="EMBL/GenBank/DDBJ databases">
        <authorList>
            <person name="Genoscope - CEA"/>
        </authorList>
    </citation>
    <scope>NUCLEOTIDE SEQUENCE [LARGE SCALE GENOMIC DNA]</scope>
    <source>
        <strain evidence="6 7">RCC 1105</strain>
    </source>
</reference>
<dbReference type="HAMAP" id="MF_01341">
    <property type="entry name" value="Ribosomal_uL15"/>
    <property type="match status" value="1"/>
</dbReference>
<dbReference type="PANTHER" id="PTHR12934:SF11">
    <property type="entry name" value="LARGE RIBOSOMAL SUBUNIT PROTEIN UL15M"/>
    <property type="match status" value="1"/>
</dbReference>
<dbReference type="AlphaFoldDB" id="K8F2E8"/>
<sequence>MRRALSSSLRRMCLTTSEIEGATTTSTSYHRIVPSAARCLSGGFKNSFSSSSIEKEQQQQRKTKLSERGIVVEPGSSIAAEGVLGLNNLRDVPGSRKYQKRKGRGIGSGKGKTAGRGHNGQKSRSGGGPRLGFEGGQTPLRLTLPKRGFTNKNQMRFNVLNLSEIQRTFENEKNVAFSSETIGNVVTMKHLLAAGLLDRRTRFGVKLLAGNCKMDDIEDVEEDEFDDEEEDNERMKKKNVPFTLKLDIEVSRCSETAKALIEKNGGRVTKVHYNRLGLRALLKPHKFPRGLPKPARTPPRLLKHVDREGTLDLEERKAFV</sequence>
<organism evidence="6 7">
    <name type="scientific">Bathycoccus prasinos</name>
    <dbReference type="NCBI Taxonomy" id="41875"/>
    <lineage>
        <taxon>Eukaryota</taxon>
        <taxon>Viridiplantae</taxon>
        <taxon>Chlorophyta</taxon>
        <taxon>Mamiellophyceae</taxon>
        <taxon>Mamiellales</taxon>
        <taxon>Bathycoccaceae</taxon>
        <taxon>Bathycoccus</taxon>
    </lineage>
</organism>
<evidence type="ECO:0000256" key="1">
    <source>
        <dbReference type="ARBA" id="ARBA00007320"/>
    </source>
</evidence>
<dbReference type="SUPFAM" id="SSF52080">
    <property type="entry name" value="Ribosomal proteins L15p and L18e"/>
    <property type="match status" value="1"/>
</dbReference>
<dbReference type="eggNOG" id="KOG0846">
    <property type="taxonomic scope" value="Eukaryota"/>
</dbReference>
<dbReference type="RefSeq" id="XP_007509845.1">
    <property type="nucleotide sequence ID" value="XM_007509783.1"/>
</dbReference>
<dbReference type="Proteomes" id="UP000198341">
    <property type="component" value="Chromosome 12"/>
</dbReference>
<evidence type="ECO:0000313" key="7">
    <source>
        <dbReference type="Proteomes" id="UP000198341"/>
    </source>
</evidence>
<feature type="region of interest" description="Disordered" evidence="4">
    <location>
        <begin position="91"/>
        <end position="147"/>
    </location>
</feature>
<keyword evidence="2 6" id="KW-0689">Ribosomal protein</keyword>
<dbReference type="InterPro" id="IPR030878">
    <property type="entry name" value="Ribosomal_uL15"/>
</dbReference>
<dbReference type="InterPro" id="IPR036227">
    <property type="entry name" value="Ribosomal_uL15/eL18_sf"/>
</dbReference>
<proteinExistence type="inferred from homology"/>
<dbReference type="PANTHER" id="PTHR12934">
    <property type="entry name" value="50S RIBOSOMAL PROTEIN L15"/>
    <property type="match status" value="1"/>
</dbReference>
<dbReference type="OrthoDB" id="361383at2759"/>
<dbReference type="GeneID" id="19012318"/>
<accession>K8F2E8</accession>
<dbReference type="KEGG" id="bpg:Bathy12g00070"/>
<dbReference type="GO" id="GO:0003735">
    <property type="term" value="F:structural constituent of ribosome"/>
    <property type="evidence" value="ECO:0007669"/>
    <property type="project" value="InterPro"/>
</dbReference>
<name>K8F2E8_9CHLO</name>
<dbReference type="EMBL" id="FO082267">
    <property type="protein sequence ID" value="CCO18960.1"/>
    <property type="molecule type" value="Genomic_DNA"/>
</dbReference>
<dbReference type="Pfam" id="PF00828">
    <property type="entry name" value="Ribosomal_L27A"/>
    <property type="match status" value="1"/>
</dbReference>
<keyword evidence="3" id="KW-0687">Ribonucleoprotein</keyword>
<keyword evidence="7" id="KW-1185">Reference proteome</keyword>
<protein>
    <submittedName>
        <fullName evidence="6">50S ribosomal protein L15</fullName>
    </submittedName>
</protein>
<evidence type="ECO:0000256" key="2">
    <source>
        <dbReference type="ARBA" id="ARBA00022980"/>
    </source>
</evidence>
<gene>
    <name evidence="6" type="ordered locus">Bathy12g00070</name>
</gene>
<evidence type="ECO:0000256" key="3">
    <source>
        <dbReference type="ARBA" id="ARBA00023274"/>
    </source>
</evidence>
<feature type="domain" description="Large ribosomal subunit protein uL15/eL18" evidence="5">
    <location>
        <begin position="159"/>
        <end position="269"/>
    </location>
</feature>
<dbReference type="NCBIfam" id="TIGR01071">
    <property type="entry name" value="rplO_bact"/>
    <property type="match status" value="1"/>
</dbReference>
<feature type="compositionally biased region" description="Gly residues" evidence="4">
    <location>
        <begin position="125"/>
        <end position="135"/>
    </location>
</feature>
<evidence type="ECO:0000313" key="6">
    <source>
        <dbReference type="EMBL" id="CCO18960.1"/>
    </source>
</evidence>
<dbReference type="InterPro" id="IPR005749">
    <property type="entry name" value="Ribosomal_uL15_bac-type"/>
</dbReference>
<evidence type="ECO:0000259" key="5">
    <source>
        <dbReference type="Pfam" id="PF00828"/>
    </source>
</evidence>
<dbReference type="InterPro" id="IPR021131">
    <property type="entry name" value="Ribosomal_uL15/eL18"/>
</dbReference>
<dbReference type="GO" id="GO:0006412">
    <property type="term" value="P:translation"/>
    <property type="evidence" value="ECO:0007669"/>
    <property type="project" value="InterPro"/>
</dbReference>
<dbReference type="Gene3D" id="3.100.10.10">
    <property type="match status" value="1"/>
</dbReference>
<comment type="similarity">
    <text evidence="1">Belongs to the universal ribosomal protein uL15 family.</text>
</comment>
<dbReference type="GO" id="GO:0005762">
    <property type="term" value="C:mitochondrial large ribosomal subunit"/>
    <property type="evidence" value="ECO:0007669"/>
    <property type="project" value="TreeGrafter"/>
</dbReference>
<evidence type="ECO:0000256" key="4">
    <source>
        <dbReference type="SAM" id="MobiDB-lite"/>
    </source>
</evidence>